<dbReference type="Pfam" id="PF13372">
    <property type="entry name" value="Alginate_exp"/>
    <property type="match status" value="1"/>
</dbReference>
<keyword evidence="4" id="KW-1185">Reference proteome</keyword>
<accession>A0A1V2H164</accession>
<sequence>MKLLVTATTALLLLAAPLAAADPFEALKDIPLGGDVRLSLGGQLRERFESFSNPGFSIGRAPGAPGSNHSLLQRLLLQADLTLSKNVRAFLQLGRFDAFDNRGGSLSATQENRGDIVQAYLDAGIDLDAGWRLTLRGGRQEMNFGSGRLVSERDGPNLRRAFDGGRLMLAGPQGAKLDLFATRPVQPLGGSFDDSSNRGEAFFGGYATIPLATGLSADLYALGYEREGARFTAGTAFEQRQTFGTRLFGRRGAFDHDVELAGQTGSFGAQDIRAWTASADLGVTAGNLPWAPRLGLKADIASGDGNPRDGRLETFNALYPKVPYFTEAGLVAPANLVDLYPSLRLTPLPDVTLEFGWDILWRQQREDAVYRPVPFGPLPGTAGGSRGIGQQFQVSARWKINSHAEFRAWYVHFDVGPALAEAGGRDVDFLAAALSLTF</sequence>
<feature type="signal peptide" evidence="1">
    <location>
        <begin position="1"/>
        <end position="21"/>
    </location>
</feature>
<comment type="caution">
    <text evidence="3">The sequence shown here is derived from an EMBL/GenBank/DDBJ whole genome shotgun (WGS) entry which is preliminary data.</text>
</comment>
<reference evidence="3 4" key="1">
    <citation type="submission" date="2016-10" db="EMBL/GenBank/DDBJ databases">
        <title>Draft Genome sequence of Roseomonas sp. strain M3.</title>
        <authorList>
            <person name="Subhash Y."/>
            <person name="Lee S."/>
        </authorList>
    </citation>
    <scope>NUCLEOTIDE SEQUENCE [LARGE SCALE GENOMIC DNA]</scope>
    <source>
        <strain evidence="3 4">M3</strain>
    </source>
</reference>
<dbReference type="OrthoDB" id="311329at2"/>
<evidence type="ECO:0000256" key="1">
    <source>
        <dbReference type="SAM" id="SignalP"/>
    </source>
</evidence>
<feature type="chain" id="PRO_5013228522" description="Alginate export domain-containing protein" evidence="1">
    <location>
        <begin position="22"/>
        <end position="438"/>
    </location>
</feature>
<proteinExistence type="predicted"/>
<evidence type="ECO:0000313" key="4">
    <source>
        <dbReference type="Proteomes" id="UP000188879"/>
    </source>
</evidence>
<dbReference type="InterPro" id="IPR053728">
    <property type="entry name" value="Alginate_Permeability_Chnl"/>
</dbReference>
<gene>
    <name evidence="3" type="ORF">BKE38_18010</name>
</gene>
<dbReference type="AlphaFoldDB" id="A0A1V2H164"/>
<organism evidence="3 4">
    <name type="scientific">Teichococcus deserti</name>
    <dbReference type="NCBI Taxonomy" id="1817963"/>
    <lineage>
        <taxon>Bacteria</taxon>
        <taxon>Pseudomonadati</taxon>
        <taxon>Pseudomonadota</taxon>
        <taxon>Alphaproteobacteria</taxon>
        <taxon>Acetobacterales</taxon>
        <taxon>Roseomonadaceae</taxon>
        <taxon>Roseomonas</taxon>
    </lineage>
</organism>
<dbReference type="Proteomes" id="UP000188879">
    <property type="component" value="Unassembled WGS sequence"/>
</dbReference>
<dbReference type="Gene3D" id="2.40.160.100">
    <property type="match status" value="1"/>
</dbReference>
<name>A0A1V2H164_9PROT</name>
<evidence type="ECO:0000313" key="3">
    <source>
        <dbReference type="EMBL" id="ONG50536.1"/>
    </source>
</evidence>
<protein>
    <recommendedName>
        <fullName evidence="2">Alginate export domain-containing protein</fullName>
    </recommendedName>
</protein>
<evidence type="ECO:0000259" key="2">
    <source>
        <dbReference type="Pfam" id="PF13372"/>
    </source>
</evidence>
<dbReference type="EMBL" id="MLCO01000185">
    <property type="protein sequence ID" value="ONG50536.1"/>
    <property type="molecule type" value="Genomic_DNA"/>
</dbReference>
<feature type="domain" description="Alginate export" evidence="2">
    <location>
        <begin position="37"/>
        <end position="430"/>
    </location>
</feature>
<dbReference type="InterPro" id="IPR025388">
    <property type="entry name" value="Alginate_export_dom"/>
</dbReference>
<keyword evidence="1" id="KW-0732">Signal</keyword>
<dbReference type="RefSeq" id="WP_076958701.1">
    <property type="nucleotide sequence ID" value="NZ_MLCO01000185.1"/>
</dbReference>